<comment type="caution">
    <text evidence="3">The sequence shown here is derived from an EMBL/GenBank/DDBJ whole genome shotgun (WGS) entry which is preliminary data.</text>
</comment>
<evidence type="ECO:0000259" key="2">
    <source>
        <dbReference type="Pfam" id="PF12697"/>
    </source>
</evidence>
<dbReference type="GO" id="GO:0016787">
    <property type="term" value="F:hydrolase activity"/>
    <property type="evidence" value="ECO:0007669"/>
    <property type="project" value="UniProtKB-KW"/>
</dbReference>
<dbReference type="InterPro" id="IPR029058">
    <property type="entry name" value="AB_hydrolase_fold"/>
</dbReference>
<accession>A0A8H6RKZ3</accession>
<gene>
    <name evidence="3" type="ORF">HII31_05752</name>
</gene>
<name>A0A8H6RKZ3_9PEZI</name>
<keyword evidence="1" id="KW-1133">Transmembrane helix</keyword>
<keyword evidence="1" id="KW-0812">Transmembrane</keyword>
<protein>
    <submittedName>
        <fullName evidence="3">Epoxide hydrolase 3</fullName>
    </submittedName>
</protein>
<dbReference type="Proteomes" id="UP000660729">
    <property type="component" value="Unassembled WGS sequence"/>
</dbReference>
<feature type="domain" description="AB hydrolase-1" evidence="2">
    <location>
        <begin position="96"/>
        <end position="416"/>
    </location>
</feature>
<dbReference type="InterPro" id="IPR000073">
    <property type="entry name" value="AB_hydrolase_1"/>
</dbReference>
<dbReference type="Pfam" id="PF12697">
    <property type="entry name" value="Abhydrolase_6"/>
    <property type="match status" value="1"/>
</dbReference>
<evidence type="ECO:0000313" key="4">
    <source>
        <dbReference type="Proteomes" id="UP000660729"/>
    </source>
</evidence>
<keyword evidence="4" id="KW-1185">Reference proteome</keyword>
<feature type="transmembrane region" description="Helical" evidence="1">
    <location>
        <begin position="12"/>
        <end position="30"/>
    </location>
</feature>
<dbReference type="AlphaFoldDB" id="A0A8H6RKZ3"/>
<reference evidence="3" key="1">
    <citation type="submission" date="2020-04" db="EMBL/GenBank/DDBJ databases">
        <title>Draft genome resource of the tomato pathogen Pseudocercospora fuligena.</title>
        <authorList>
            <person name="Zaccaron A."/>
        </authorList>
    </citation>
    <scope>NUCLEOTIDE SEQUENCE</scope>
    <source>
        <strain evidence="3">PF001</strain>
    </source>
</reference>
<keyword evidence="1" id="KW-0472">Membrane</keyword>
<evidence type="ECO:0000256" key="1">
    <source>
        <dbReference type="SAM" id="Phobius"/>
    </source>
</evidence>
<dbReference type="InterPro" id="IPR000639">
    <property type="entry name" value="Epox_hydrolase-like"/>
</dbReference>
<dbReference type="PANTHER" id="PTHR43689:SF8">
    <property type="entry name" value="ALPHA_BETA-HYDROLASES SUPERFAMILY PROTEIN"/>
    <property type="match status" value="1"/>
</dbReference>
<organism evidence="3 4">
    <name type="scientific">Pseudocercospora fuligena</name>
    <dbReference type="NCBI Taxonomy" id="685502"/>
    <lineage>
        <taxon>Eukaryota</taxon>
        <taxon>Fungi</taxon>
        <taxon>Dikarya</taxon>
        <taxon>Ascomycota</taxon>
        <taxon>Pezizomycotina</taxon>
        <taxon>Dothideomycetes</taxon>
        <taxon>Dothideomycetidae</taxon>
        <taxon>Mycosphaerellales</taxon>
        <taxon>Mycosphaerellaceae</taxon>
        <taxon>Pseudocercospora</taxon>
    </lineage>
</organism>
<sequence>MAAVVTLVSELLAAGAGFLFGCMVLAAALLHSALQREFWFAPSVEEEVLLKKASRDLWSLNDSPEGLSHNFIKLSNGTQIHYLAPLRPTPDSRNLLVFVHGFPDSAFLFLRQLRSTWATKAKLVALDLPGCGGSDSLNRYGPDEVLNAVAETVALLKQRYLKANAKARCILVGHDWGGVVASRIAAETSGLVDHVVTLNSLYPAYAEEQLRGGVSRGSQLISEKKFREGAFELGPVLSQLSKSAYTYMLTLPLPLAKIVPRLTRCLIKLAHDLQYKQFPDQSPQALAYRLAMSYGPSLEAASEHLTTGPAYGRSVIERARTWPPGDWDGRVRLYAEGLLREVWTQSFPGAHKPQSAETKTLHFKCSVNIIFGLQDVALDPRIVVDGIEKYFVNNDAVADPTQERIIRLPDCGHWSVIEEGGVRALDKVLTEILKQ</sequence>
<dbReference type="Gene3D" id="3.40.50.1820">
    <property type="entry name" value="alpha/beta hydrolase"/>
    <property type="match status" value="1"/>
</dbReference>
<dbReference type="PRINTS" id="PR00412">
    <property type="entry name" value="EPOXHYDRLASE"/>
</dbReference>
<dbReference type="OrthoDB" id="6431331at2759"/>
<evidence type="ECO:0000313" key="3">
    <source>
        <dbReference type="EMBL" id="KAF7192941.1"/>
    </source>
</evidence>
<dbReference type="EMBL" id="JABCIY010000101">
    <property type="protein sequence ID" value="KAF7192941.1"/>
    <property type="molecule type" value="Genomic_DNA"/>
</dbReference>
<dbReference type="PANTHER" id="PTHR43689">
    <property type="entry name" value="HYDROLASE"/>
    <property type="match status" value="1"/>
</dbReference>
<dbReference type="SUPFAM" id="SSF53474">
    <property type="entry name" value="alpha/beta-Hydrolases"/>
    <property type="match status" value="1"/>
</dbReference>
<proteinExistence type="predicted"/>
<keyword evidence="3" id="KW-0378">Hydrolase</keyword>